<reference evidence="1" key="2">
    <citation type="submission" date="2020-06" db="EMBL/GenBank/DDBJ databases">
        <authorList>
            <person name="Sheffer M."/>
        </authorList>
    </citation>
    <scope>NUCLEOTIDE SEQUENCE</scope>
</reference>
<proteinExistence type="predicted"/>
<protein>
    <submittedName>
        <fullName evidence="1">Uncharacterized protein</fullName>
    </submittedName>
</protein>
<organism evidence="1 2">
    <name type="scientific">Argiope bruennichi</name>
    <name type="common">Wasp spider</name>
    <name type="synonym">Aranea bruennichi</name>
    <dbReference type="NCBI Taxonomy" id="94029"/>
    <lineage>
        <taxon>Eukaryota</taxon>
        <taxon>Metazoa</taxon>
        <taxon>Ecdysozoa</taxon>
        <taxon>Arthropoda</taxon>
        <taxon>Chelicerata</taxon>
        <taxon>Arachnida</taxon>
        <taxon>Araneae</taxon>
        <taxon>Araneomorphae</taxon>
        <taxon>Entelegynae</taxon>
        <taxon>Araneoidea</taxon>
        <taxon>Araneidae</taxon>
        <taxon>Argiope</taxon>
    </lineage>
</organism>
<evidence type="ECO:0000313" key="1">
    <source>
        <dbReference type="EMBL" id="KAF8791095.1"/>
    </source>
</evidence>
<name>A0A8T0FL39_ARGBR</name>
<evidence type="ECO:0000313" key="2">
    <source>
        <dbReference type="Proteomes" id="UP000807504"/>
    </source>
</evidence>
<reference evidence="1" key="1">
    <citation type="journal article" date="2020" name="bioRxiv">
        <title>Chromosome-level reference genome of the European wasp spider Argiope bruennichi: a resource for studies on range expansion and evolutionary adaptation.</title>
        <authorList>
            <person name="Sheffer M.M."/>
            <person name="Hoppe A."/>
            <person name="Krehenwinkel H."/>
            <person name="Uhl G."/>
            <person name="Kuss A.W."/>
            <person name="Jensen L."/>
            <person name="Jensen C."/>
            <person name="Gillespie R.G."/>
            <person name="Hoff K.J."/>
            <person name="Prost S."/>
        </authorList>
    </citation>
    <scope>NUCLEOTIDE SEQUENCE</scope>
</reference>
<dbReference type="Proteomes" id="UP000807504">
    <property type="component" value="Unassembled WGS sequence"/>
</dbReference>
<comment type="caution">
    <text evidence="1">The sequence shown here is derived from an EMBL/GenBank/DDBJ whole genome shotgun (WGS) entry which is preliminary data.</text>
</comment>
<accession>A0A8T0FL39</accession>
<sequence>MRDGITSLKSDLWKEVEANWFFYSPEDAAIVQKSILLWMMRSLPVLCLFKRSRRKLTLKKKNKQPPRPFCVDLGRKVKRGICLLEEYTKQWAVIERVVHPSLHSSVAHAMVKDEVGSRFLSALFPFPVLGKIIRLQRAADGLVVCFHPYPISNMGKKSAV</sequence>
<keyword evidence="2" id="KW-1185">Reference proteome</keyword>
<gene>
    <name evidence="1" type="ORF">HNY73_006022</name>
</gene>
<dbReference type="EMBL" id="JABXBU010000011">
    <property type="protein sequence ID" value="KAF8791095.1"/>
    <property type="molecule type" value="Genomic_DNA"/>
</dbReference>
<dbReference type="AlphaFoldDB" id="A0A8T0FL39"/>